<evidence type="ECO:0000259" key="1">
    <source>
        <dbReference type="Pfam" id="PF01408"/>
    </source>
</evidence>
<dbReference type="Pfam" id="PF01408">
    <property type="entry name" value="GFO_IDH_MocA"/>
    <property type="match status" value="1"/>
</dbReference>
<comment type="caution">
    <text evidence="3">The sequence shown here is derived from an EMBL/GenBank/DDBJ whole genome shotgun (WGS) entry which is preliminary data.</text>
</comment>
<feature type="domain" description="Gfo/Idh/MocA-like oxidoreductase C-terminal" evidence="2">
    <location>
        <begin position="141"/>
        <end position="361"/>
    </location>
</feature>
<dbReference type="InterPro" id="IPR000683">
    <property type="entry name" value="Gfo/Idh/MocA-like_OxRdtase_N"/>
</dbReference>
<organism evidence="3 4">
    <name type="scientific">Hoeflea olei</name>
    <dbReference type="NCBI Taxonomy" id="1480615"/>
    <lineage>
        <taxon>Bacteria</taxon>
        <taxon>Pseudomonadati</taxon>
        <taxon>Pseudomonadota</taxon>
        <taxon>Alphaproteobacteria</taxon>
        <taxon>Hyphomicrobiales</taxon>
        <taxon>Rhizobiaceae</taxon>
        <taxon>Hoeflea</taxon>
    </lineage>
</organism>
<dbReference type="Proteomes" id="UP000094795">
    <property type="component" value="Unassembled WGS sequence"/>
</dbReference>
<dbReference type="RefSeq" id="WP_066177212.1">
    <property type="nucleotide sequence ID" value="NZ_LQZT01000010.1"/>
</dbReference>
<proteinExistence type="predicted"/>
<dbReference type="EMBL" id="LQZT01000010">
    <property type="protein sequence ID" value="OCW58094.1"/>
    <property type="molecule type" value="Genomic_DNA"/>
</dbReference>
<sequence length="361" mass="39410">MRDIRYGIIGSGMMGHEHIRNIGLIEGARVSAVCDPDPGMRSIASNLAGPGCASFTDHMELIESGLCDALVIAAPNHLHHPILKDVLPADLPILVEKPLCTTLAHCEEILALAEGRSAPVWVAMEYRYMPPVERLIAAAASGETGQVRMISIREHRFPFLRKVGDWNRFEDRTGGTLVEKCCHFFDLMRLIAKSEPVRVYASGAADVNFRDETYDGRTPDILDNAYVVVDFANGVRAMLDLCMFAEGSTWQEAIAVTGDVAKAEALVPGPARFAPDGKERHSEFVLSPRASKQEHREVMHVDPAILAVGDHHGSTYFQHRKFLDLVNKGGVPEVSLDDGLKAVRIGLAAERSAKTGQAIAL</sequence>
<dbReference type="Gene3D" id="3.30.360.10">
    <property type="entry name" value="Dihydrodipicolinate Reductase, domain 2"/>
    <property type="match status" value="1"/>
</dbReference>
<dbReference type="Pfam" id="PF02894">
    <property type="entry name" value="GFO_IDH_MocA_C"/>
    <property type="match status" value="1"/>
</dbReference>
<gene>
    <name evidence="3" type="ORF">AWJ14_15705</name>
</gene>
<dbReference type="Gene3D" id="3.40.50.720">
    <property type="entry name" value="NAD(P)-binding Rossmann-like Domain"/>
    <property type="match status" value="1"/>
</dbReference>
<name>A0A1C1YX16_9HYPH</name>
<dbReference type="STRING" id="1480615.AWJ14_15705"/>
<evidence type="ECO:0000259" key="2">
    <source>
        <dbReference type="Pfam" id="PF02894"/>
    </source>
</evidence>
<keyword evidence="4" id="KW-1185">Reference proteome</keyword>
<dbReference type="OrthoDB" id="9815825at2"/>
<accession>A0A1C1YX16</accession>
<dbReference type="InterPro" id="IPR050424">
    <property type="entry name" value="Gfo-Idh-MocA_inositol_DH"/>
</dbReference>
<dbReference type="InterPro" id="IPR036291">
    <property type="entry name" value="NAD(P)-bd_dom_sf"/>
</dbReference>
<dbReference type="GO" id="GO:0000166">
    <property type="term" value="F:nucleotide binding"/>
    <property type="evidence" value="ECO:0007669"/>
    <property type="project" value="InterPro"/>
</dbReference>
<protein>
    <submittedName>
        <fullName evidence="3">Oxidoreductase</fullName>
    </submittedName>
</protein>
<dbReference type="SUPFAM" id="SSF55347">
    <property type="entry name" value="Glyceraldehyde-3-phosphate dehydrogenase-like, C-terminal domain"/>
    <property type="match status" value="1"/>
</dbReference>
<dbReference type="InterPro" id="IPR004104">
    <property type="entry name" value="Gfo/Idh/MocA-like_OxRdtase_C"/>
</dbReference>
<evidence type="ECO:0000313" key="3">
    <source>
        <dbReference type="EMBL" id="OCW58094.1"/>
    </source>
</evidence>
<evidence type="ECO:0000313" key="4">
    <source>
        <dbReference type="Proteomes" id="UP000094795"/>
    </source>
</evidence>
<reference evidence="3 4" key="1">
    <citation type="submission" date="2015-12" db="EMBL/GenBank/DDBJ databases">
        <authorList>
            <person name="Shamseldin A."/>
            <person name="Moawad H."/>
            <person name="Abd El-Rahim W.M."/>
            <person name="Sadowsky M.J."/>
        </authorList>
    </citation>
    <scope>NUCLEOTIDE SEQUENCE [LARGE SCALE GENOMIC DNA]</scope>
    <source>
        <strain evidence="3 4">JC234</strain>
    </source>
</reference>
<dbReference type="AlphaFoldDB" id="A0A1C1YX16"/>
<dbReference type="PANTHER" id="PTHR43593">
    <property type="match status" value="1"/>
</dbReference>
<dbReference type="PANTHER" id="PTHR43593:SF1">
    <property type="entry name" value="INOSITOL 2-DEHYDROGENASE"/>
    <property type="match status" value="1"/>
</dbReference>
<feature type="domain" description="Gfo/Idh/MocA-like oxidoreductase N-terminal" evidence="1">
    <location>
        <begin position="4"/>
        <end position="123"/>
    </location>
</feature>
<dbReference type="SUPFAM" id="SSF51735">
    <property type="entry name" value="NAD(P)-binding Rossmann-fold domains"/>
    <property type="match status" value="1"/>
</dbReference>